<feature type="compositionally biased region" description="Polar residues" evidence="1">
    <location>
        <begin position="43"/>
        <end position="56"/>
    </location>
</feature>
<comment type="caution">
    <text evidence="2">The sequence shown here is derived from an EMBL/GenBank/DDBJ whole genome shotgun (WGS) entry which is preliminary data.</text>
</comment>
<dbReference type="EMBL" id="PJQM01004804">
    <property type="protein sequence ID" value="RCH83263.1"/>
    <property type="molecule type" value="Genomic_DNA"/>
</dbReference>
<feature type="region of interest" description="Disordered" evidence="1">
    <location>
        <begin position="95"/>
        <end position="169"/>
    </location>
</feature>
<feature type="compositionally biased region" description="Polar residues" evidence="1">
    <location>
        <begin position="239"/>
        <end position="253"/>
    </location>
</feature>
<feature type="region of interest" description="Disordered" evidence="1">
    <location>
        <begin position="1"/>
        <end position="56"/>
    </location>
</feature>
<feature type="compositionally biased region" description="Low complexity" evidence="1">
    <location>
        <begin position="152"/>
        <end position="164"/>
    </location>
</feature>
<feature type="region of interest" description="Disordered" evidence="1">
    <location>
        <begin position="239"/>
        <end position="271"/>
    </location>
</feature>
<dbReference type="OrthoDB" id="10615069at2759"/>
<protein>
    <submittedName>
        <fullName evidence="2">Uncharacterized protein</fullName>
    </submittedName>
</protein>
<organism evidence="2 3">
    <name type="scientific">Rhizopus stolonifer</name>
    <name type="common">Rhizopus nigricans</name>
    <dbReference type="NCBI Taxonomy" id="4846"/>
    <lineage>
        <taxon>Eukaryota</taxon>
        <taxon>Fungi</taxon>
        <taxon>Fungi incertae sedis</taxon>
        <taxon>Mucoromycota</taxon>
        <taxon>Mucoromycotina</taxon>
        <taxon>Mucoromycetes</taxon>
        <taxon>Mucorales</taxon>
        <taxon>Mucorineae</taxon>
        <taxon>Rhizopodaceae</taxon>
        <taxon>Rhizopus</taxon>
    </lineage>
</organism>
<dbReference type="AlphaFoldDB" id="A0A367IZZ0"/>
<keyword evidence="3" id="KW-1185">Reference proteome</keyword>
<feature type="compositionally biased region" description="Polar residues" evidence="1">
    <location>
        <begin position="135"/>
        <end position="145"/>
    </location>
</feature>
<dbReference type="Proteomes" id="UP000253551">
    <property type="component" value="Unassembled WGS sequence"/>
</dbReference>
<reference evidence="2 3" key="1">
    <citation type="journal article" date="2018" name="G3 (Bethesda)">
        <title>Phylogenetic and Phylogenomic Definition of Rhizopus Species.</title>
        <authorList>
            <person name="Gryganskyi A.P."/>
            <person name="Golan J."/>
            <person name="Dolatabadi S."/>
            <person name="Mondo S."/>
            <person name="Robb S."/>
            <person name="Idnurm A."/>
            <person name="Muszewska A."/>
            <person name="Steczkiewicz K."/>
            <person name="Masonjones S."/>
            <person name="Liao H.L."/>
            <person name="Gajdeczka M.T."/>
            <person name="Anike F."/>
            <person name="Vuek A."/>
            <person name="Anishchenko I.M."/>
            <person name="Voigt K."/>
            <person name="de Hoog G.S."/>
            <person name="Smith M.E."/>
            <person name="Heitman J."/>
            <person name="Vilgalys R."/>
            <person name="Stajich J.E."/>
        </authorList>
    </citation>
    <scope>NUCLEOTIDE SEQUENCE [LARGE SCALE GENOMIC DNA]</scope>
    <source>
        <strain evidence="2 3">LSU 92-RS-03</strain>
    </source>
</reference>
<feature type="compositionally biased region" description="Basic residues" evidence="1">
    <location>
        <begin position="296"/>
        <end position="306"/>
    </location>
</feature>
<feature type="compositionally biased region" description="Polar residues" evidence="1">
    <location>
        <begin position="1"/>
        <end position="20"/>
    </location>
</feature>
<evidence type="ECO:0000256" key="1">
    <source>
        <dbReference type="SAM" id="MobiDB-lite"/>
    </source>
</evidence>
<gene>
    <name evidence="2" type="ORF">CU098_007207</name>
</gene>
<accession>A0A367IZZ0</accession>
<name>A0A367IZZ0_RHIST</name>
<evidence type="ECO:0000313" key="2">
    <source>
        <dbReference type="EMBL" id="RCH83263.1"/>
    </source>
</evidence>
<evidence type="ECO:0000313" key="3">
    <source>
        <dbReference type="Proteomes" id="UP000253551"/>
    </source>
</evidence>
<proteinExistence type="predicted"/>
<feature type="compositionally biased region" description="Low complexity" evidence="1">
    <location>
        <begin position="110"/>
        <end position="125"/>
    </location>
</feature>
<feature type="region of interest" description="Disordered" evidence="1">
    <location>
        <begin position="287"/>
        <end position="306"/>
    </location>
</feature>
<sequence>MTYSNRRQSYSTNISLTSSHSIEERRSSFMKYTQKRTREDQSSIDSYTSHKQRRSQLSDYSLSIMTTEERTCFYQQKYQHIMDADSQLKAWVKSNQQKCPPLPPPKVQHSFSQKQESPSPKSSFSTFLKKAIRSPESSVNKPTKTTSKKNRFSLTSSLNRLSLTKTQQLGEQPVAKTKIDQDMGVNEEQAPLKRDGCVKRKRVRNIPVVIGYDNDQHILSSPSNDDHQKPSVFLDRLQQRNPVGQSMKYNSKSPLYDDSCDKRRASESMRPSFQRLYQDLVKKNEDGTYKSSTVGKKSRLSHHHHHHHALQNLAEKYKSTFNPITEQKSRSSFSFASSLSSIRFMPQKSYLFKRQSAVA</sequence>